<accession>A0AAV7ITM4</accession>
<evidence type="ECO:0000313" key="1">
    <source>
        <dbReference type="EMBL" id="KAH0556443.1"/>
    </source>
</evidence>
<feature type="non-terminal residue" evidence="1">
    <location>
        <position position="92"/>
    </location>
</feature>
<reference evidence="1 2" key="1">
    <citation type="journal article" date="2021" name="J. Hered.">
        <title>A chromosome-level genome assembly of the parasitoid wasp, Cotesia glomerata (Hymenoptera: Braconidae).</title>
        <authorList>
            <person name="Pinto B.J."/>
            <person name="Weis J.J."/>
            <person name="Gamble T."/>
            <person name="Ode P.J."/>
            <person name="Paul R."/>
            <person name="Zaspel J.M."/>
        </authorList>
    </citation>
    <scope>NUCLEOTIDE SEQUENCE [LARGE SCALE GENOMIC DNA]</scope>
    <source>
        <strain evidence="1">CgM1</strain>
    </source>
</reference>
<evidence type="ECO:0000313" key="2">
    <source>
        <dbReference type="Proteomes" id="UP000826195"/>
    </source>
</evidence>
<dbReference type="AlphaFoldDB" id="A0AAV7ITM4"/>
<dbReference type="Gene3D" id="1.10.2000.10">
    <property type="entry name" value="Frizzled cysteine-rich domain"/>
    <property type="match status" value="1"/>
</dbReference>
<evidence type="ECO:0008006" key="3">
    <source>
        <dbReference type="Google" id="ProtNLM"/>
    </source>
</evidence>
<organism evidence="1 2">
    <name type="scientific">Cotesia glomerata</name>
    <name type="common">Lepidopteran parasitic wasp</name>
    <name type="synonym">Apanteles glomeratus</name>
    <dbReference type="NCBI Taxonomy" id="32391"/>
    <lineage>
        <taxon>Eukaryota</taxon>
        <taxon>Metazoa</taxon>
        <taxon>Ecdysozoa</taxon>
        <taxon>Arthropoda</taxon>
        <taxon>Hexapoda</taxon>
        <taxon>Insecta</taxon>
        <taxon>Pterygota</taxon>
        <taxon>Neoptera</taxon>
        <taxon>Endopterygota</taxon>
        <taxon>Hymenoptera</taxon>
        <taxon>Apocrita</taxon>
        <taxon>Ichneumonoidea</taxon>
        <taxon>Braconidae</taxon>
        <taxon>Microgastrinae</taxon>
        <taxon>Cotesia</taxon>
    </lineage>
</organism>
<keyword evidence="2" id="KW-1185">Reference proteome</keyword>
<sequence length="92" mass="10471">MLCMYAFPTSVTIRSACRSVHEDCMAIRHEFCISTSWALIEATINNEGFISRSRGHFRLPDCDIFAEVRWTSLSAFVLMSSFLTDVNQDLVT</sequence>
<dbReference type="EMBL" id="JAHXZJ010000785">
    <property type="protein sequence ID" value="KAH0556443.1"/>
    <property type="molecule type" value="Genomic_DNA"/>
</dbReference>
<comment type="caution">
    <text evidence="1">The sequence shown here is derived from an EMBL/GenBank/DDBJ whole genome shotgun (WGS) entry which is preliminary data.</text>
</comment>
<dbReference type="InterPro" id="IPR036790">
    <property type="entry name" value="Frizzled_dom_sf"/>
</dbReference>
<gene>
    <name evidence="1" type="ORF">KQX54_000250</name>
</gene>
<name>A0AAV7ITM4_COTGL</name>
<protein>
    <recommendedName>
        <fullName evidence="3">Secreted protein</fullName>
    </recommendedName>
</protein>
<proteinExistence type="predicted"/>
<dbReference type="Proteomes" id="UP000826195">
    <property type="component" value="Unassembled WGS sequence"/>
</dbReference>